<organism evidence="1 2">
    <name type="scientific">Platanthera guangdongensis</name>
    <dbReference type="NCBI Taxonomy" id="2320717"/>
    <lineage>
        <taxon>Eukaryota</taxon>
        <taxon>Viridiplantae</taxon>
        <taxon>Streptophyta</taxon>
        <taxon>Embryophyta</taxon>
        <taxon>Tracheophyta</taxon>
        <taxon>Spermatophyta</taxon>
        <taxon>Magnoliopsida</taxon>
        <taxon>Liliopsida</taxon>
        <taxon>Asparagales</taxon>
        <taxon>Orchidaceae</taxon>
        <taxon>Orchidoideae</taxon>
        <taxon>Orchideae</taxon>
        <taxon>Orchidinae</taxon>
        <taxon>Platanthera</taxon>
    </lineage>
</organism>
<reference evidence="1 2" key="1">
    <citation type="journal article" date="2022" name="Nat. Plants">
        <title>Genomes of leafy and leafless Platanthera orchids illuminate the evolution of mycoheterotrophy.</title>
        <authorList>
            <person name="Li M.H."/>
            <person name="Liu K.W."/>
            <person name="Li Z."/>
            <person name="Lu H.C."/>
            <person name="Ye Q.L."/>
            <person name="Zhang D."/>
            <person name="Wang J.Y."/>
            <person name="Li Y.F."/>
            <person name="Zhong Z.M."/>
            <person name="Liu X."/>
            <person name="Yu X."/>
            <person name="Liu D.K."/>
            <person name="Tu X.D."/>
            <person name="Liu B."/>
            <person name="Hao Y."/>
            <person name="Liao X.Y."/>
            <person name="Jiang Y.T."/>
            <person name="Sun W.H."/>
            <person name="Chen J."/>
            <person name="Chen Y.Q."/>
            <person name="Ai Y."/>
            <person name="Zhai J.W."/>
            <person name="Wu S.S."/>
            <person name="Zhou Z."/>
            <person name="Hsiao Y.Y."/>
            <person name="Wu W.L."/>
            <person name="Chen Y.Y."/>
            <person name="Lin Y.F."/>
            <person name="Hsu J.L."/>
            <person name="Li C.Y."/>
            <person name="Wang Z.W."/>
            <person name="Zhao X."/>
            <person name="Zhong W.Y."/>
            <person name="Ma X.K."/>
            <person name="Ma L."/>
            <person name="Huang J."/>
            <person name="Chen G.Z."/>
            <person name="Huang M.Z."/>
            <person name="Huang L."/>
            <person name="Peng D.H."/>
            <person name="Luo Y.B."/>
            <person name="Zou S.Q."/>
            <person name="Chen S.P."/>
            <person name="Lan S."/>
            <person name="Tsai W.C."/>
            <person name="Van de Peer Y."/>
            <person name="Liu Z.J."/>
        </authorList>
    </citation>
    <scope>NUCLEOTIDE SEQUENCE [LARGE SCALE GENOMIC DNA]</scope>
    <source>
        <strain evidence="1">Lor288</strain>
    </source>
</reference>
<accession>A0ABR2LCM1</accession>
<dbReference type="EMBL" id="JBBWWR010000021">
    <property type="protein sequence ID" value="KAK8937827.1"/>
    <property type="molecule type" value="Genomic_DNA"/>
</dbReference>
<proteinExistence type="predicted"/>
<evidence type="ECO:0000313" key="1">
    <source>
        <dbReference type="EMBL" id="KAK8937827.1"/>
    </source>
</evidence>
<keyword evidence="2" id="KW-1185">Reference proteome</keyword>
<gene>
    <name evidence="1" type="ORF">KSP40_PGU005651</name>
</gene>
<comment type="caution">
    <text evidence="1">The sequence shown here is derived from an EMBL/GenBank/DDBJ whole genome shotgun (WGS) entry which is preliminary data.</text>
</comment>
<evidence type="ECO:0000313" key="2">
    <source>
        <dbReference type="Proteomes" id="UP001412067"/>
    </source>
</evidence>
<dbReference type="Proteomes" id="UP001412067">
    <property type="component" value="Unassembled WGS sequence"/>
</dbReference>
<name>A0ABR2LCM1_9ASPA</name>
<protein>
    <submittedName>
        <fullName evidence="1">Uncharacterized protein</fullName>
    </submittedName>
</protein>
<sequence>MDFWLVEEEPVPELIYDDLENEIYNEYVIPIVVEQNLDTTLPTQSKCIFTCQYLFIIVWFKYKLFHNLIIYIELADDEQNCITEPIIEHTDLETFGDECIADFDSVRNDFGGGFEFDLLNYDLNL</sequence>